<sequence>MTETPATPQSATESIVQGAHLVGSVNLPDAEAVFRAAAGRLGDHLARIPDGEVGERYYWIQFQGLRFDATPGLVRVGDEGGRIRGQFDARKFGLDGTVAAPDLAFPDLGYATAALESYAVFSTLRTEGVIASGVRFQVSLPTPAAVMGSFLRPEDRAAVEPVYERALFAELERILDGIPHTDLAIQWDTAVEFALLEPANQFGLASWFEPVLPGVVERALRQLDAVPVDVQAGYHLCYGDVEEAHFAQPVDAGNLAAVMQGIFEGASRHVDFVHLPVPIERDDVEYFAPLAGVLPSIPASTDVYLGLVHHEDGAEGARRRIAAASAVLPHFGVATECGFGRGPAERTVPLLDLHAAVSLPW</sequence>
<evidence type="ECO:0000313" key="2">
    <source>
        <dbReference type="Proteomes" id="UP000280008"/>
    </source>
</evidence>
<dbReference type="EMBL" id="RBKS01000001">
    <property type="protein sequence ID" value="RKR74661.1"/>
    <property type="molecule type" value="Genomic_DNA"/>
</dbReference>
<gene>
    <name evidence="1" type="ORF">C8E83_1788</name>
</gene>
<protein>
    <recommendedName>
        <fullName evidence="3">Methionine synthase II (Cobalamin-independent)</fullName>
    </recommendedName>
</protein>
<reference evidence="1 2" key="1">
    <citation type="submission" date="2018-10" db="EMBL/GenBank/DDBJ databases">
        <title>Sequencing the genomes of 1000 actinobacteria strains.</title>
        <authorList>
            <person name="Klenk H.-P."/>
        </authorList>
    </citation>
    <scope>NUCLEOTIDE SEQUENCE [LARGE SCALE GENOMIC DNA]</scope>
    <source>
        <strain evidence="1 2">DSM 17894</strain>
    </source>
</reference>
<dbReference type="Proteomes" id="UP000280008">
    <property type="component" value="Unassembled WGS sequence"/>
</dbReference>
<dbReference type="Gene3D" id="3.20.20.210">
    <property type="match status" value="1"/>
</dbReference>
<proteinExistence type="predicted"/>
<dbReference type="AlphaFoldDB" id="A0A495IH62"/>
<organism evidence="1 2">
    <name type="scientific">Frondihabitans australicus</name>
    <dbReference type="NCBI Taxonomy" id="386892"/>
    <lineage>
        <taxon>Bacteria</taxon>
        <taxon>Bacillati</taxon>
        <taxon>Actinomycetota</taxon>
        <taxon>Actinomycetes</taxon>
        <taxon>Micrococcales</taxon>
        <taxon>Microbacteriaceae</taxon>
        <taxon>Frondihabitans</taxon>
    </lineage>
</organism>
<dbReference type="SUPFAM" id="SSF51726">
    <property type="entry name" value="UROD/MetE-like"/>
    <property type="match status" value="1"/>
</dbReference>
<dbReference type="OrthoDB" id="4504900at2"/>
<dbReference type="RefSeq" id="WP_121369480.1">
    <property type="nucleotide sequence ID" value="NZ_RBKS01000001.1"/>
</dbReference>
<accession>A0A495IH62</accession>
<evidence type="ECO:0008006" key="3">
    <source>
        <dbReference type="Google" id="ProtNLM"/>
    </source>
</evidence>
<name>A0A495IH62_9MICO</name>
<dbReference type="InterPro" id="IPR038071">
    <property type="entry name" value="UROD/MetE-like_sf"/>
</dbReference>
<comment type="caution">
    <text evidence="1">The sequence shown here is derived from an EMBL/GenBank/DDBJ whole genome shotgun (WGS) entry which is preliminary data.</text>
</comment>
<keyword evidence="2" id="KW-1185">Reference proteome</keyword>
<evidence type="ECO:0000313" key="1">
    <source>
        <dbReference type="EMBL" id="RKR74661.1"/>
    </source>
</evidence>